<dbReference type="Pfam" id="PF08031">
    <property type="entry name" value="BBE"/>
    <property type="match status" value="1"/>
</dbReference>
<dbReference type="InterPro" id="IPR050416">
    <property type="entry name" value="FAD-linked_Oxidoreductase"/>
</dbReference>
<dbReference type="InterPro" id="IPR016169">
    <property type="entry name" value="FAD-bd_PCMH_sub2"/>
</dbReference>
<reference evidence="7 8" key="1">
    <citation type="submission" date="2020-08" db="EMBL/GenBank/DDBJ databases">
        <title>Genemic of Streptomyces polyaspartic.</title>
        <authorList>
            <person name="Liu W."/>
        </authorList>
    </citation>
    <scope>NUCLEOTIDE SEQUENCE [LARGE SCALE GENOMIC DNA]</scope>
    <source>
        <strain evidence="7 8">TRM66268-LWL</strain>
    </source>
</reference>
<evidence type="ECO:0000256" key="3">
    <source>
        <dbReference type="ARBA" id="ARBA00022630"/>
    </source>
</evidence>
<evidence type="ECO:0000256" key="2">
    <source>
        <dbReference type="ARBA" id="ARBA00005466"/>
    </source>
</evidence>
<gene>
    <name evidence="7" type="ORF">H9Y04_43820</name>
</gene>
<dbReference type="Gene3D" id="3.30.465.10">
    <property type="match status" value="1"/>
</dbReference>
<evidence type="ECO:0000256" key="1">
    <source>
        <dbReference type="ARBA" id="ARBA00001974"/>
    </source>
</evidence>
<name>A0ABR7SXU4_9ACTN</name>
<evidence type="ECO:0000256" key="5">
    <source>
        <dbReference type="ARBA" id="ARBA00023002"/>
    </source>
</evidence>
<dbReference type="RefSeq" id="WP_187819860.1">
    <property type="nucleotide sequence ID" value="NZ_JACTVJ010000043.1"/>
</dbReference>
<dbReference type="Pfam" id="PF01565">
    <property type="entry name" value="FAD_binding_4"/>
    <property type="match status" value="1"/>
</dbReference>
<dbReference type="PROSITE" id="PS51387">
    <property type="entry name" value="FAD_PCMH"/>
    <property type="match status" value="1"/>
</dbReference>
<dbReference type="Gene3D" id="3.40.462.20">
    <property type="match status" value="1"/>
</dbReference>
<evidence type="ECO:0000259" key="6">
    <source>
        <dbReference type="PROSITE" id="PS51387"/>
    </source>
</evidence>
<dbReference type="InterPro" id="IPR016166">
    <property type="entry name" value="FAD-bd_PCMH"/>
</dbReference>
<dbReference type="PANTHER" id="PTHR42973:SF39">
    <property type="entry name" value="FAD-BINDING PCMH-TYPE DOMAIN-CONTAINING PROTEIN"/>
    <property type="match status" value="1"/>
</dbReference>
<keyword evidence="5" id="KW-0560">Oxidoreductase</keyword>
<protein>
    <submittedName>
        <fullName evidence="7">FAD-binding oxidoreductase</fullName>
    </submittedName>
</protein>
<dbReference type="Gene3D" id="3.30.43.10">
    <property type="entry name" value="Uridine Diphospho-n-acetylenolpyruvylglucosamine Reductase, domain 2"/>
    <property type="match status" value="1"/>
</dbReference>
<proteinExistence type="inferred from homology"/>
<evidence type="ECO:0000313" key="8">
    <source>
        <dbReference type="Proteomes" id="UP000642284"/>
    </source>
</evidence>
<keyword evidence="3" id="KW-0285">Flavoprotein</keyword>
<keyword evidence="4" id="KW-0274">FAD</keyword>
<dbReference type="InterPro" id="IPR006094">
    <property type="entry name" value="Oxid_FAD_bind_N"/>
</dbReference>
<dbReference type="InterPro" id="IPR016167">
    <property type="entry name" value="FAD-bd_PCMH_sub1"/>
</dbReference>
<comment type="cofactor">
    <cofactor evidence="1">
        <name>FAD</name>
        <dbReference type="ChEBI" id="CHEBI:57692"/>
    </cofactor>
</comment>
<dbReference type="Proteomes" id="UP000642284">
    <property type="component" value="Unassembled WGS sequence"/>
</dbReference>
<comment type="similarity">
    <text evidence="2">Belongs to the oxygen-dependent FAD-linked oxidoreductase family.</text>
</comment>
<dbReference type="EMBL" id="JACTVJ010000043">
    <property type="protein sequence ID" value="MBC9719457.1"/>
    <property type="molecule type" value="Genomic_DNA"/>
</dbReference>
<accession>A0ABR7SXU4</accession>
<organism evidence="7 8">
    <name type="scientific">Streptomyces polyasparticus</name>
    <dbReference type="NCBI Taxonomy" id="2767826"/>
    <lineage>
        <taxon>Bacteria</taxon>
        <taxon>Bacillati</taxon>
        <taxon>Actinomycetota</taxon>
        <taxon>Actinomycetes</taxon>
        <taxon>Kitasatosporales</taxon>
        <taxon>Streptomycetaceae</taxon>
        <taxon>Streptomyces</taxon>
    </lineage>
</organism>
<comment type="caution">
    <text evidence="7">The sequence shown here is derived from an EMBL/GenBank/DDBJ whole genome shotgun (WGS) entry which is preliminary data.</text>
</comment>
<evidence type="ECO:0000256" key="4">
    <source>
        <dbReference type="ARBA" id="ARBA00022827"/>
    </source>
</evidence>
<dbReference type="InterPro" id="IPR012951">
    <property type="entry name" value="BBE"/>
</dbReference>
<dbReference type="InterPro" id="IPR036318">
    <property type="entry name" value="FAD-bd_PCMH-like_sf"/>
</dbReference>
<feature type="domain" description="FAD-binding PCMH-type" evidence="6">
    <location>
        <begin position="55"/>
        <end position="226"/>
    </location>
</feature>
<sequence length="485" mass="52459">MTTVPPSTPTASEEHRAINDALRPSLLTALSGFKGPLIGPDSPDYDRARTVWNAMVDKRPGLIARCTDTQDVVTAVNAARRLGVASSVRGGGHSVSGKAHTDGGLTIDLSLMRQVQVVAEQRVVHAEGGCLLADVDEATESHGLVVPTGTVSETGLGGLALGGGAGWFTRKHGLTCDNFLSLEVVLASGEVLEVSPAQHPDLFWALRGGGGNFGIVTRFTLQAHPFGPAMRIGVSLYRPQDAGQALREYAAIMPSLPRTVSWHGGLKRHMPPLPFVPDELVGERLMMLFSMWLDDADDPAGIDYTERLTQVGTPCLTATTVLPFGTGMQKALDPEFADGHRQYTKEAHLTTLTDQAIDHLVDFWATMPMHGEAQVICLGGAINDVSEEAAAFSNRSAPYWLNLALHWDDPDCDEEYISRIRRAMTGFAPWTGPGAYINALNADEDHRILDAYGGPDNYTRLGRIKALYDPDNFFRVNHNISPVFN</sequence>
<evidence type="ECO:0000313" key="7">
    <source>
        <dbReference type="EMBL" id="MBC9719457.1"/>
    </source>
</evidence>
<dbReference type="PANTHER" id="PTHR42973">
    <property type="entry name" value="BINDING OXIDOREDUCTASE, PUTATIVE (AFU_ORTHOLOGUE AFUA_1G17690)-RELATED"/>
    <property type="match status" value="1"/>
</dbReference>
<keyword evidence="8" id="KW-1185">Reference proteome</keyword>
<dbReference type="SUPFAM" id="SSF56176">
    <property type="entry name" value="FAD-binding/transporter-associated domain-like"/>
    <property type="match status" value="1"/>
</dbReference>